<feature type="transmembrane region" description="Helical" evidence="1">
    <location>
        <begin position="198"/>
        <end position="220"/>
    </location>
</feature>
<dbReference type="OrthoDB" id="5753718at2"/>
<evidence type="ECO:0000256" key="1">
    <source>
        <dbReference type="SAM" id="Phobius"/>
    </source>
</evidence>
<evidence type="ECO:0000313" key="2">
    <source>
        <dbReference type="EMBL" id="SHK00443.1"/>
    </source>
</evidence>
<reference evidence="2 3" key="1">
    <citation type="submission" date="2016-11" db="EMBL/GenBank/DDBJ databases">
        <authorList>
            <person name="Jaros S."/>
            <person name="Januszkiewicz K."/>
            <person name="Wedrychowicz H."/>
        </authorList>
    </citation>
    <scope>NUCLEOTIDE SEQUENCE [LARGE SCALE GENOMIC DNA]</scope>
    <source>
        <strain evidence="2 3">DSM 3090</strain>
    </source>
</reference>
<gene>
    <name evidence="2" type="ORF">SAMN02745248_01544</name>
</gene>
<evidence type="ECO:0000313" key="3">
    <source>
        <dbReference type="Proteomes" id="UP000183952"/>
    </source>
</evidence>
<sequence length="379" mass="41494">MNIKKEIIFITCFLLLIIALIILPTGFEKQIYVNAEGVKAKVISVDNSGIYNTGIIKQGDQKCLIEIQSGQHKGEKVNGVNLFTGKLEMDKIFVSGDTAWVLLERDKDNNIVFANMVDHYRINKEIILIGIFVMAIITISGFTGIRTLLSFAFALLTIWKVLIPFTLKGFNPLIVALIIGNFITIATLILVAGFTKKAYAAILSSMICSVVTCGLAICFGKMFNIHGAVMQWSESLLYAGFMKLDLTAIFQAGIYLACSGAILDLSIDISAALDEIVLHNPEIRKKDLIKSGLTIGKSVVGSQTTTLLLAYMGSYITVMMVYMAQGTPMMSILNSKTISSEILHTFVGCIGLVLVSPLTSIICGNLYYRKNKRVHLVGH</sequence>
<feature type="transmembrane region" description="Helical" evidence="1">
    <location>
        <begin position="307"/>
        <end position="325"/>
    </location>
</feature>
<dbReference type="Pfam" id="PF07907">
    <property type="entry name" value="YibE_F"/>
    <property type="match status" value="1"/>
</dbReference>
<dbReference type="InterPro" id="IPR012507">
    <property type="entry name" value="YibE_F"/>
</dbReference>
<dbReference type="RefSeq" id="WP_084672142.1">
    <property type="nucleotide sequence ID" value="NZ_FRAD01000011.1"/>
</dbReference>
<feature type="transmembrane region" description="Helical" evidence="1">
    <location>
        <begin position="7"/>
        <end position="27"/>
    </location>
</feature>
<keyword evidence="1" id="KW-0812">Transmembrane</keyword>
<dbReference type="PANTHER" id="PTHR41771">
    <property type="entry name" value="MEMBRANE PROTEIN-RELATED"/>
    <property type="match status" value="1"/>
</dbReference>
<dbReference type="PANTHER" id="PTHR41771:SF1">
    <property type="entry name" value="MEMBRANE PROTEIN"/>
    <property type="match status" value="1"/>
</dbReference>
<feature type="transmembrane region" description="Helical" evidence="1">
    <location>
        <begin position="345"/>
        <end position="368"/>
    </location>
</feature>
<dbReference type="AlphaFoldDB" id="A0A1M6NXM5"/>
<dbReference type="STRING" id="1121331.SAMN02745248_01544"/>
<name>A0A1M6NXM5_9CLOT</name>
<dbReference type="EMBL" id="FRAD01000011">
    <property type="protein sequence ID" value="SHK00443.1"/>
    <property type="molecule type" value="Genomic_DNA"/>
</dbReference>
<proteinExistence type="predicted"/>
<organism evidence="2 3">
    <name type="scientific">Hathewaya proteolytica DSM 3090</name>
    <dbReference type="NCBI Taxonomy" id="1121331"/>
    <lineage>
        <taxon>Bacteria</taxon>
        <taxon>Bacillati</taxon>
        <taxon>Bacillota</taxon>
        <taxon>Clostridia</taxon>
        <taxon>Eubacteriales</taxon>
        <taxon>Clostridiaceae</taxon>
        <taxon>Hathewaya</taxon>
    </lineage>
</organism>
<keyword evidence="3" id="KW-1185">Reference proteome</keyword>
<protein>
    <submittedName>
        <fullName evidence="2">Uncharacterized membrane protein</fullName>
    </submittedName>
</protein>
<feature type="transmembrane region" description="Helical" evidence="1">
    <location>
        <begin position="126"/>
        <end position="158"/>
    </location>
</feature>
<dbReference type="Proteomes" id="UP000183952">
    <property type="component" value="Unassembled WGS sequence"/>
</dbReference>
<accession>A0A1M6NXM5</accession>
<feature type="transmembrane region" description="Helical" evidence="1">
    <location>
        <begin position="170"/>
        <end position="192"/>
    </location>
</feature>
<keyword evidence="1" id="KW-0472">Membrane</keyword>
<keyword evidence="1" id="KW-1133">Transmembrane helix</keyword>